<comment type="subcellular location">
    <subcellularLocation>
        <location evidence="1">Membrane</location>
        <topology evidence="1">Multi-pass membrane protein</topology>
    </subcellularLocation>
</comment>
<feature type="transmembrane region" description="Helical" evidence="8">
    <location>
        <begin position="504"/>
        <end position="529"/>
    </location>
</feature>
<dbReference type="InterPro" id="IPR026961">
    <property type="entry name" value="PGG_dom"/>
</dbReference>
<reference evidence="10" key="3">
    <citation type="submission" date="2015-04" db="UniProtKB">
        <authorList>
            <consortium name="EnsemblPlants"/>
        </authorList>
    </citation>
    <scope>IDENTIFICATION</scope>
</reference>
<dbReference type="Gramene" id="LPERR11G09860.2">
    <property type="protein sequence ID" value="LPERR11G09860.2"/>
    <property type="gene ID" value="LPERR11G09860"/>
</dbReference>
<dbReference type="STRING" id="77586.A0A0D9XRQ7"/>
<dbReference type="FunFam" id="1.25.40.20:FF:000595">
    <property type="entry name" value="Os11g0435300 protein"/>
    <property type="match status" value="1"/>
</dbReference>
<organism evidence="10 11">
    <name type="scientific">Leersia perrieri</name>
    <dbReference type="NCBI Taxonomy" id="77586"/>
    <lineage>
        <taxon>Eukaryota</taxon>
        <taxon>Viridiplantae</taxon>
        <taxon>Streptophyta</taxon>
        <taxon>Embryophyta</taxon>
        <taxon>Tracheophyta</taxon>
        <taxon>Spermatophyta</taxon>
        <taxon>Magnoliopsida</taxon>
        <taxon>Liliopsida</taxon>
        <taxon>Poales</taxon>
        <taxon>Poaceae</taxon>
        <taxon>BOP clade</taxon>
        <taxon>Oryzoideae</taxon>
        <taxon>Oryzeae</taxon>
        <taxon>Oryzinae</taxon>
        <taxon>Leersia</taxon>
    </lineage>
</organism>
<feature type="domain" description="PGG" evidence="9">
    <location>
        <begin position="424"/>
        <end position="529"/>
    </location>
</feature>
<evidence type="ECO:0000256" key="6">
    <source>
        <dbReference type="ARBA" id="ARBA00023136"/>
    </source>
</evidence>
<keyword evidence="5 7" id="KW-0040">ANK repeat</keyword>
<evidence type="ECO:0000256" key="1">
    <source>
        <dbReference type="ARBA" id="ARBA00004141"/>
    </source>
</evidence>
<dbReference type="EnsemblPlants" id="LPERR11G09860.2">
    <property type="protein sequence ID" value="LPERR11G09860.2"/>
    <property type="gene ID" value="LPERR11G09860"/>
</dbReference>
<dbReference type="Proteomes" id="UP000032180">
    <property type="component" value="Chromosome 11"/>
</dbReference>
<dbReference type="PANTHER" id="PTHR24186:SF41">
    <property type="entry name" value="PGG DOMAIN-CONTAINING PROTEIN"/>
    <property type="match status" value="1"/>
</dbReference>
<dbReference type="PROSITE" id="PS50088">
    <property type="entry name" value="ANK_REPEAT"/>
    <property type="match status" value="3"/>
</dbReference>
<evidence type="ECO:0000256" key="8">
    <source>
        <dbReference type="SAM" id="Phobius"/>
    </source>
</evidence>
<evidence type="ECO:0000256" key="3">
    <source>
        <dbReference type="ARBA" id="ARBA00022737"/>
    </source>
</evidence>
<feature type="repeat" description="ANK" evidence="7">
    <location>
        <begin position="341"/>
        <end position="374"/>
    </location>
</feature>
<dbReference type="Pfam" id="PF13962">
    <property type="entry name" value="PGG"/>
    <property type="match status" value="1"/>
</dbReference>
<sequence length="622" mass="67101">MDLIPAGIEHDIPDDLFMCSKLYIAAFEGHTDQVIALLDGNGWSSLEEQEQSTAKHHGRACSIHEVTAERSTLLHIAAAEGHEDLIAELCRRDAALLSAASSSGDTPLHSAARAGHAGAVRAIARLARENGHAVEEEVRLERNEAGDTALHVAARHGHGEAAEALVAEAAGPETAAAEVNDAGVSALYLAVMSGSVRAVRAIIWCRDASAAGPKSQNALHAAVLQSSGLATGLDINRSSPLHFASSDGDCSIIKAILAHSPPEVAHIQDNQGLSPLHAAAQMGHAAAVRLLLQFSPASADVRDKYGRSFVHVAGMKGHSSIISHAIKNRMLEHHLNAQDREGNTPLHLAVVAGECKVVSKLLSNRKVQTHIMNNVGCTPSDLVKDCRGFYTMVRLVVKMYVSGAQFQPQRQDQIEKWNGQEIMKWRETTSKNLAVVSTLVATVAFSAAFNIPGSYGNDGKAVLTGDRMYDAFVVLDTFAVVSSVMATILLVYGRASRSNRSWVGFIISMHFLWMSLNSMVLGFFAAMAAVTNKKNGTKTAMSQVIYYGMYFLVMLLTNLASPGSLIATLKFLIGGCMERQQRVKRRITRQYPFAITYTFNVVMFIVLSWVAISSVDVTRNLP</sequence>
<accession>A0A0D9XRQ7</accession>
<evidence type="ECO:0000313" key="10">
    <source>
        <dbReference type="EnsemblPlants" id="LPERR11G09860.2"/>
    </source>
</evidence>
<evidence type="ECO:0000256" key="5">
    <source>
        <dbReference type="ARBA" id="ARBA00023043"/>
    </source>
</evidence>
<feature type="transmembrane region" description="Helical" evidence="8">
    <location>
        <begin position="471"/>
        <end position="492"/>
    </location>
</feature>
<keyword evidence="2 8" id="KW-0812">Transmembrane</keyword>
<feature type="repeat" description="ANK" evidence="7">
    <location>
        <begin position="145"/>
        <end position="177"/>
    </location>
</feature>
<dbReference type="SMART" id="SM00248">
    <property type="entry name" value="ANK"/>
    <property type="match status" value="8"/>
</dbReference>
<reference evidence="10 11" key="1">
    <citation type="submission" date="2012-08" db="EMBL/GenBank/DDBJ databases">
        <title>Oryza genome evolution.</title>
        <authorList>
            <person name="Wing R.A."/>
        </authorList>
    </citation>
    <scope>NUCLEOTIDE SEQUENCE</scope>
</reference>
<dbReference type="AlphaFoldDB" id="A0A0D9XRQ7"/>
<proteinExistence type="predicted"/>
<dbReference type="Gene3D" id="1.25.40.20">
    <property type="entry name" value="Ankyrin repeat-containing domain"/>
    <property type="match status" value="3"/>
</dbReference>
<protein>
    <recommendedName>
        <fullName evidence="9">PGG domain-containing protein</fullName>
    </recommendedName>
</protein>
<evidence type="ECO:0000259" key="9">
    <source>
        <dbReference type="Pfam" id="PF13962"/>
    </source>
</evidence>
<dbReference type="PANTHER" id="PTHR24186">
    <property type="entry name" value="PROTEIN PHOSPHATASE 1 REGULATORY SUBUNIT"/>
    <property type="match status" value="1"/>
</dbReference>
<dbReference type="InterPro" id="IPR002110">
    <property type="entry name" value="Ankyrin_rpt"/>
</dbReference>
<dbReference type="GO" id="GO:0005886">
    <property type="term" value="C:plasma membrane"/>
    <property type="evidence" value="ECO:0007669"/>
    <property type="project" value="TreeGrafter"/>
</dbReference>
<keyword evidence="6 8" id="KW-0472">Membrane</keyword>
<evidence type="ECO:0000256" key="2">
    <source>
        <dbReference type="ARBA" id="ARBA00022692"/>
    </source>
</evidence>
<reference evidence="11" key="2">
    <citation type="submission" date="2013-12" db="EMBL/GenBank/DDBJ databases">
        <authorList>
            <person name="Yu Y."/>
            <person name="Lee S."/>
            <person name="de Baynast K."/>
            <person name="Wissotski M."/>
            <person name="Liu L."/>
            <person name="Talag J."/>
            <person name="Goicoechea J."/>
            <person name="Angelova A."/>
            <person name="Jetty R."/>
            <person name="Kudrna D."/>
            <person name="Golser W."/>
            <person name="Rivera L."/>
            <person name="Zhang J."/>
            <person name="Wing R."/>
        </authorList>
    </citation>
    <scope>NUCLEOTIDE SEQUENCE</scope>
</reference>
<feature type="transmembrane region" description="Helical" evidence="8">
    <location>
        <begin position="594"/>
        <end position="612"/>
    </location>
</feature>
<name>A0A0D9XRQ7_9ORYZ</name>
<dbReference type="InterPro" id="IPR036770">
    <property type="entry name" value="Ankyrin_rpt-contain_sf"/>
</dbReference>
<feature type="repeat" description="ANK" evidence="7">
    <location>
        <begin position="271"/>
        <end position="293"/>
    </location>
</feature>
<evidence type="ECO:0000256" key="4">
    <source>
        <dbReference type="ARBA" id="ARBA00022989"/>
    </source>
</evidence>
<feature type="transmembrane region" description="Helical" evidence="8">
    <location>
        <begin position="549"/>
        <end position="573"/>
    </location>
</feature>
<dbReference type="PROSITE" id="PS50297">
    <property type="entry name" value="ANK_REP_REGION"/>
    <property type="match status" value="3"/>
</dbReference>
<dbReference type="Pfam" id="PF12796">
    <property type="entry name" value="Ank_2"/>
    <property type="match status" value="4"/>
</dbReference>
<keyword evidence="4 8" id="KW-1133">Transmembrane helix</keyword>
<keyword evidence="3" id="KW-0677">Repeat</keyword>
<evidence type="ECO:0000256" key="7">
    <source>
        <dbReference type="PROSITE-ProRule" id="PRU00023"/>
    </source>
</evidence>
<keyword evidence="11" id="KW-1185">Reference proteome</keyword>
<dbReference type="SUPFAM" id="SSF48403">
    <property type="entry name" value="Ankyrin repeat"/>
    <property type="match status" value="1"/>
</dbReference>
<evidence type="ECO:0000313" key="11">
    <source>
        <dbReference type="Proteomes" id="UP000032180"/>
    </source>
</evidence>
<dbReference type="eggNOG" id="KOG0504">
    <property type="taxonomic scope" value="Eukaryota"/>
</dbReference>
<feature type="transmembrane region" description="Helical" evidence="8">
    <location>
        <begin position="433"/>
        <end position="451"/>
    </location>
</feature>